<organism evidence="1 2">
    <name type="scientific">Candidatus Nomurabacteria bacterium RIFCSPLOWO2_12_FULL_46_14</name>
    <dbReference type="NCBI Taxonomy" id="1801797"/>
    <lineage>
        <taxon>Bacteria</taxon>
        <taxon>Candidatus Nomuraibacteriota</taxon>
    </lineage>
</organism>
<gene>
    <name evidence="1" type="ORF">A3G06_01000</name>
</gene>
<proteinExistence type="predicted"/>
<accession>A0A1F6Y988</accession>
<reference evidence="1 2" key="1">
    <citation type="journal article" date="2016" name="Nat. Commun.">
        <title>Thousands of microbial genomes shed light on interconnected biogeochemical processes in an aquifer system.</title>
        <authorList>
            <person name="Anantharaman K."/>
            <person name="Brown C.T."/>
            <person name="Hug L.A."/>
            <person name="Sharon I."/>
            <person name="Castelle C.J."/>
            <person name="Probst A.J."/>
            <person name="Thomas B.C."/>
            <person name="Singh A."/>
            <person name="Wilkins M.J."/>
            <person name="Karaoz U."/>
            <person name="Brodie E.L."/>
            <person name="Williams K.H."/>
            <person name="Hubbard S.S."/>
            <person name="Banfield J.F."/>
        </authorList>
    </citation>
    <scope>NUCLEOTIDE SEQUENCE [LARGE SCALE GENOMIC DNA]</scope>
</reference>
<evidence type="ECO:0000313" key="1">
    <source>
        <dbReference type="EMBL" id="OGJ02909.1"/>
    </source>
</evidence>
<protein>
    <submittedName>
        <fullName evidence="1">Uncharacterized protein</fullName>
    </submittedName>
</protein>
<dbReference type="STRING" id="1801797.A3G06_01000"/>
<sequence>MCMNTKSQVNKICVDCKNEFIIDSGDLDLYKKVGLTIPEQCFGCRVKQHFAFSVFGKFRKGVSALSGENLITVLPEKSRYPIYTSHEWWSDAWDPLSYGQGYDSKRPFFDQLKELQEKVPRPHQTGENSTNCDWCDDVWESKNCYLCRSLLNCENCSYVYRVIGTKDSFDILYSFNLQGSYDCLFCYDSFNLNFSENSRECIDSYFLFDCRNCQNCFMCWNLRNKKYCIRNKQYSKEEYEKELSKIDFGSYKNVKILKDEFENILKENAVHRENFNLRTTNSTGNYLTDCDKCINCFSWEKSQNCRNHIRGMNTKDSIDQTFTWNTEVSGNNSGVFGGFEIKHSSWSDGRYSEYLDNCVEVEYCFGCVGLRKKKFCILNKQYTKEEYEKLRAQIVKDMQKGGEYGKFSPYSLGLCDYNFSNGMIYFPNVKKEEIIKKGGYWLDDDLSSQNGLSSLEIPDNIIDTTSEIYIQALICPESHYRFNISQAEYEFHRRKKFALPRLHFDLRIMKRIKKMSIIKSYPYKCFYCQNDIMAYYPPKWGYQKIACEDCYKQNIA</sequence>
<name>A0A1F6Y988_9BACT</name>
<dbReference type="EMBL" id="MFVV01000032">
    <property type="protein sequence ID" value="OGJ02909.1"/>
    <property type="molecule type" value="Genomic_DNA"/>
</dbReference>
<dbReference type="AlphaFoldDB" id="A0A1F6Y988"/>
<evidence type="ECO:0000313" key="2">
    <source>
        <dbReference type="Proteomes" id="UP000176192"/>
    </source>
</evidence>
<comment type="caution">
    <text evidence="1">The sequence shown here is derived from an EMBL/GenBank/DDBJ whole genome shotgun (WGS) entry which is preliminary data.</text>
</comment>
<dbReference type="Proteomes" id="UP000176192">
    <property type="component" value="Unassembled WGS sequence"/>
</dbReference>